<dbReference type="EMBL" id="JACIDU010000003">
    <property type="protein sequence ID" value="MBB4102453.1"/>
    <property type="molecule type" value="Genomic_DNA"/>
</dbReference>
<feature type="region of interest" description="Disordered" evidence="1">
    <location>
        <begin position="66"/>
        <end position="88"/>
    </location>
</feature>
<name>A0A7W6JZK4_9HYPH</name>
<organism evidence="2 3">
    <name type="scientific">Allorhizobium borbori</name>
    <dbReference type="NCBI Taxonomy" id="485907"/>
    <lineage>
        <taxon>Bacteria</taxon>
        <taxon>Pseudomonadati</taxon>
        <taxon>Pseudomonadota</taxon>
        <taxon>Alphaproteobacteria</taxon>
        <taxon>Hyphomicrobiales</taxon>
        <taxon>Rhizobiaceae</taxon>
        <taxon>Rhizobium/Agrobacterium group</taxon>
        <taxon>Allorhizobium</taxon>
    </lineage>
</organism>
<reference evidence="2 3" key="1">
    <citation type="submission" date="2020-08" db="EMBL/GenBank/DDBJ databases">
        <title>Genomic Encyclopedia of Type Strains, Phase IV (KMG-IV): sequencing the most valuable type-strain genomes for metagenomic binning, comparative biology and taxonomic classification.</title>
        <authorList>
            <person name="Goeker M."/>
        </authorList>
    </citation>
    <scope>NUCLEOTIDE SEQUENCE [LARGE SCALE GENOMIC DNA]</scope>
    <source>
        <strain evidence="2 3">DSM 26385</strain>
    </source>
</reference>
<keyword evidence="3" id="KW-1185">Reference proteome</keyword>
<sequence>MQAAIIIMTIMGCNDAGAGCHYVATPEKRWPSIALCEAASEEQLSIYANRSNYPVLMAACQMPTETATQKTATPEMPVAEPPKTEPVATPAQVSLTTRAIDKARSMLPSTDGVKTLANKPVRFVADGYSWVISAFRND</sequence>
<dbReference type="RefSeq" id="WP_183790036.1">
    <property type="nucleotide sequence ID" value="NZ_JACIDU010000003.1"/>
</dbReference>
<accession>A0A7W6JZK4</accession>
<evidence type="ECO:0000313" key="3">
    <source>
        <dbReference type="Proteomes" id="UP000584824"/>
    </source>
</evidence>
<dbReference type="AlphaFoldDB" id="A0A7W6JZK4"/>
<proteinExistence type="predicted"/>
<dbReference type="Proteomes" id="UP000584824">
    <property type="component" value="Unassembled WGS sequence"/>
</dbReference>
<comment type="caution">
    <text evidence="2">The sequence shown here is derived from an EMBL/GenBank/DDBJ whole genome shotgun (WGS) entry which is preliminary data.</text>
</comment>
<gene>
    <name evidence="2" type="ORF">GGQ66_000988</name>
</gene>
<protein>
    <submittedName>
        <fullName evidence="2">Uncharacterized protein</fullName>
    </submittedName>
</protein>
<evidence type="ECO:0000313" key="2">
    <source>
        <dbReference type="EMBL" id="MBB4102453.1"/>
    </source>
</evidence>
<evidence type="ECO:0000256" key="1">
    <source>
        <dbReference type="SAM" id="MobiDB-lite"/>
    </source>
</evidence>